<evidence type="ECO:0000256" key="1">
    <source>
        <dbReference type="SAM" id="MobiDB-lite"/>
    </source>
</evidence>
<feature type="compositionally biased region" description="Basic and acidic residues" evidence="1">
    <location>
        <begin position="32"/>
        <end position="51"/>
    </location>
</feature>
<evidence type="ECO:0000313" key="2">
    <source>
        <dbReference type="EMBL" id="RAR16347.1"/>
    </source>
</evidence>
<gene>
    <name evidence="2" type="ORF">DDE83_000220</name>
</gene>
<feature type="compositionally biased region" description="Basic residues" evidence="1">
    <location>
        <begin position="52"/>
        <end position="61"/>
    </location>
</feature>
<dbReference type="EMBL" id="QGDH01000003">
    <property type="protein sequence ID" value="RAR16347.1"/>
    <property type="molecule type" value="Genomic_DNA"/>
</dbReference>
<dbReference type="AlphaFoldDB" id="A0A364NGI1"/>
<feature type="compositionally biased region" description="Basic and acidic residues" evidence="1">
    <location>
        <begin position="316"/>
        <end position="325"/>
    </location>
</feature>
<accession>A0A364NGI1</accession>
<dbReference type="Proteomes" id="UP000249619">
    <property type="component" value="Unassembled WGS sequence"/>
</dbReference>
<evidence type="ECO:0000313" key="3">
    <source>
        <dbReference type="Proteomes" id="UP000249619"/>
    </source>
</evidence>
<organism evidence="2 3">
    <name type="scientific">Stemphylium lycopersici</name>
    <name type="common">Tomato gray leaf spot disease fungus</name>
    <name type="synonym">Thyrospora lycopersici</name>
    <dbReference type="NCBI Taxonomy" id="183478"/>
    <lineage>
        <taxon>Eukaryota</taxon>
        <taxon>Fungi</taxon>
        <taxon>Dikarya</taxon>
        <taxon>Ascomycota</taxon>
        <taxon>Pezizomycotina</taxon>
        <taxon>Dothideomycetes</taxon>
        <taxon>Pleosporomycetidae</taxon>
        <taxon>Pleosporales</taxon>
        <taxon>Pleosporineae</taxon>
        <taxon>Pleosporaceae</taxon>
        <taxon>Stemphylium</taxon>
    </lineage>
</organism>
<name>A0A364NGI1_STELY</name>
<feature type="region of interest" description="Disordered" evidence="1">
    <location>
        <begin position="316"/>
        <end position="385"/>
    </location>
</feature>
<feature type="compositionally biased region" description="Basic and acidic residues" evidence="1">
    <location>
        <begin position="351"/>
        <end position="363"/>
    </location>
</feature>
<comment type="caution">
    <text evidence="2">The sequence shown here is derived from an EMBL/GenBank/DDBJ whole genome shotgun (WGS) entry which is preliminary data.</text>
</comment>
<feature type="region of interest" description="Disordered" evidence="1">
    <location>
        <begin position="1"/>
        <end position="63"/>
    </location>
</feature>
<protein>
    <submittedName>
        <fullName evidence="2">Uncharacterized protein</fullName>
    </submittedName>
</protein>
<reference evidence="3" key="1">
    <citation type="submission" date="2018-05" db="EMBL/GenBank/DDBJ databases">
        <title>Draft genome sequence of Stemphylium lycopersici strain CIDEFI 213.</title>
        <authorList>
            <person name="Medina R."/>
            <person name="Franco M.E.E."/>
            <person name="Lucentini C.G."/>
            <person name="Saparrat M.C.N."/>
            <person name="Balatti P.A."/>
        </authorList>
    </citation>
    <scope>NUCLEOTIDE SEQUENCE [LARGE SCALE GENOMIC DNA]</scope>
    <source>
        <strain evidence="3">CIDEFI 213</strain>
    </source>
</reference>
<sequence>MPSAKKQKTARDSGIFLQDSDSDSSDSAFESVRSHKNDTSKSARCEIESKSHHSQKDRKPYKPTGPALHDYICIHRPFFDVEGANWLAWSTNPSAHLSDKEEVITKLYKPIYEKEEKEGIHKSSPSKHPEHKWVMMWDAWLKAEVLGRKAKYCDPNAFGMSLYNDWKRWGMEEIVENLMIEFDEAFRSKSHKRIEDMWTVVSAMGLWFNEDDRISALIGNEGNDTTCELIGLFGCALLTVLAAIEGAGELKSDSRFLDLSLVIAYYLELSHDLPAYGIEGECVAWRKEAVGYFRKGGLDPERCLFATRSRIELLEKVDEPDKGNEEGSVEATKATAGSSADNPVMILESQDADKENIDPEATKRSPPQTPISGKRKRGLGGVEDKAKNKDTWKWAEKFKAYKDRQSPKMGGTQYDITKMSRSDREAAAFDGKDPLAKVAVEDLKENPLDLDP</sequence>
<proteinExistence type="predicted"/>
<keyword evidence="3" id="KW-1185">Reference proteome</keyword>